<sequence length="155" mass="16933">MGTWGDGPFDNDQAMDIIGELAELEEGERREHIQRLFATVLDPSSAPADAEVPFWPKEVIAAASLIALVLPGGSVVFDPESSDDYDPEAEENADDEWLDALLPEPGGELIRLASEALQVVADPDSKWFIDWVGGDDEEAEWLASIVRVLNDGARR</sequence>
<proteinExistence type="predicted"/>
<comment type="caution">
    <text evidence="1">The sequence shown here is derived from an EMBL/GenBank/DDBJ whole genome shotgun (WGS) entry which is preliminary data.</text>
</comment>
<dbReference type="OrthoDB" id="73183at2"/>
<organism evidence="1 2">
    <name type="scientific">Micromonospora pisi</name>
    <dbReference type="NCBI Taxonomy" id="589240"/>
    <lineage>
        <taxon>Bacteria</taxon>
        <taxon>Bacillati</taxon>
        <taxon>Actinomycetota</taxon>
        <taxon>Actinomycetes</taxon>
        <taxon>Micromonosporales</taxon>
        <taxon>Micromonosporaceae</taxon>
        <taxon>Micromonospora</taxon>
    </lineage>
</organism>
<gene>
    <name evidence="1" type="ORF">BDK92_0943</name>
</gene>
<evidence type="ECO:0000313" key="2">
    <source>
        <dbReference type="Proteomes" id="UP000277671"/>
    </source>
</evidence>
<reference evidence="1 2" key="1">
    <citation type="submission" date="2018-10" db="EMBL/GenBank/DDBJ databases">
        <title>Sequencing the genomes of 1000 actinobacteria strains.</title>
        <authorList>
            <person name="Klenk H.-P."/>
        </authorList>
    </citation>
    <scope>NUCLEOTIDE SEQUENCE [LARGE SCALE GENOMIC DNA]</scope>
    <source>
        <strain evidence="1 2">DSM 45175</strain>
    </source>
</reference>
<dbReference type="InterPro" id="IPR025355">
    <property type="entry name" value="DUF4259"/>
</dbReference>
<dbReference type="EMBL" id="RBKT01000001">
    <property type="protein sequence ID" value="RKR86685.1"/>
    <property type="molecule type" value="Genomic_DNA"/>
</dbReference>
<keyword evidence="2" id="KW-1185">Reference proteome</keyword>
<accession>A0A495JCN3</accession>
<dbReference type="AlphaFoldDB" id="A0A495JCN3"/>
<dbReference type="Proteomes" id="UP000277671">
    <property type="component" value="Unassembled WGS sequence"/>
</dbReference>
<protein>
    <submittedName>
        <fullName evidence="1">Uncharacterized protein DUF4259</fullName>
    </submittedName>
</protein>
<dbReference type="RefSeq" id="WP_121154893.1">
    <property type="nucleotide sequence ID" value="NZ_RBKT01000001.1"/>
</dbReference>
<name>A0A495JCN3_9ACTN</name>
<dbReference type="Pfam" id="PF14078">
    <property type="entry name" value="DUF4259"/>
    <property type="match status" value="1"/>
</dbReference>
<evidence type="ECO:0000313" key="1">
    <source>
        <dbReference type="EMBL" id="RKR86685.1"/>
    </source>
</evidence>